<sequence>MLTLCSLFARAEDPVYKVEVLIFANQDPAALKEQTWHSLEIPRRAAAELGNGGSGTYQRLPGNNLVLTAEKNRLARQQGFRTLFHGAWYQPVGNQNSSRPVHLRGGQLMPNGAYELDGYISIDRGSSLHLRPDLYYTSISSQATDKLLMATLNTPRSMKPNQIHYLDNPLFGVLVLIQR</sequence>
<gene>
    <name evidence="1" type="ORF">A8C75_07995</name>
</gene>
<dbReference type="Proteomes" id="UP000078070">
    <property type="component" value="Chromosome"/>
</dbReference>
<dbReference type="STRING" id="1821621.A8C75_07995"/>
<evidence type="ECO:0000313" key="2">
    <source>
        <dbReference type="Proteomes" id="UP000078070"/>
    </source>
</evidence>
<evidence type="ECO:0000313" key="1">
    <source>
        <dbReference type="EMBL" id="ANG62435.1"/>
    </source>
</evidence>
<dbReference type="EMBL" id="CP015839">
    <property type="protein sequence ID" value="ANG62435.1"/>
    <property type="molecule type" value="Genomic_DNA"/>
</dbReference>
<protein>
    <recommendedName>
        <fullName evidence="3">Peptidoglycan-binding protein CsiV</fullName>
    </recommendedName>
</protein>
<reference evidence="1 2" key="2">
    <citation type="journal article" date="2018" name="Int. J. Syst. Evol. Microbiol.">
        <title>Marinobacterium aestuarii sp. nov., a benzene-degrading marine bacterium isolated from estuary sediment.</title>
        <authorList>
            <person name="Bae S.S."/>
            <person name="Jung J."/>
            <person name="Chung D."/>
            <person name="Baek K."/>
        </authorList>
    </citation>
    <scope>NUCLEOTIDE SEQUENCE [LARGE SCALE GENOMIC DNA]</scope>
    <source>
        <strain evidence="1 2">ST58-10</strain>
    </source>
</reference>
<dbReference type="Pfam" id="PF10972">
    <property type="entry name" value="CsiV"/>
    <property type="match status" value="1"/>
</dbReference>
<keyword evidence="2" id="KW-1185">Reference proteome</keyword>
<accession>A0A1A9EX39</accession>
<name>A0A1A9EX39_9GAMM</name>
<evidence type="ECO:0008006" key="3">
    <source>
        <dbReference type="Google" id="ProtNLM"/>
    </source>
</evidence>
<dbReference type="KEGG" id="mars:A8C75_07995"/>
<dbReference type="InterPro" id="IPR021241">
    <property type="entry name" value="CsiV"/>
</dbReference>
<reference evidence="2" key="1">
    <citation type="submission" date="2016-05" db="EMBL/GenBank/DDBJ databases">
        <authorList>
            <person name="Baek K."/>
            <person name="Yang S.-J."/>
        </authorList>
    </citation>
    <scope>NUCLEOTIDE SEQUENCE [LARGE SCALE GENOMIC DNA]</scope>
    <source>
        <strain evidence="2">ST58-10</strain>
    </source>
</reference>
<proteinExistence type="predicted"/>
<dbReference type="AlphaFoldDB" id="A0A1A9EX39"/>
<organism evidence="1 2">
    <name type="scientific">Marinobacterium aestuarii</name>
    <dbReference type="NCBI Taxonomy" id="1821621"/>
    <lineage>
        <taxon>Bacteria</taxon>
        <taxon>Pseudomonadati</taxon>
        <taxon>Pseudomonadota</taxon>
        <taxon>Gammaproteobacteria</taxon>
        <taxon>Oceanospirillales</taxon>
        <taxon>Oceanospirillaceae</taxon>
        <taxon>Marinobacterium</taxon>
    </lineage>
</organism>